<dbReference type="InterPro" id="IPR006665">
    <property type="entry name" value="OmpA-like"/>
</dbReference>
<feature type="transmembrane region" description="Helical" evidence="4">
    <location>
        <begin position="9"/>
        <end position="25"/>
    </location>
</feature>
<feature type="transmembrane region" description="Helical" evidence="4">
    <location>
        <begin position="31"/>
        <end position="49"/>
    </location>
</feature>
<evidence type="ECO:0000256" key="2">
    <source>
        <dbReference type="ARBA" id="ARBA00023136"/>
    </source>
</evidence>
<accession>A0ABV4EB40</accession>
<dbReference type="SUPFAM" id="SSF103088">
    <property type="entry name" value="OmpA-like"/>
    <property type="match status" value="1"/>
</dbReference>
<gene>
    <name evidence="6" type="ORF">AB6T85_16835</name>
</gene>
<keyword evidence="2 3" id="KW-0472">Membrane</keyword>
<sequence>MSPGLQRTLAFWAALLAAGLCLLFLPVSRSVAVVLMLCWWALIIVVLAGRPRPAQEDALCADDLPDTAYRQPVVLVCGDSAQAWPDDASVLTVAHGCWVRVARHQALDAVGRQLLSLRPEWGRQLSVTIGISPQQHQDYEALTSQLLTLRWQLEQLRRETGYSVPLVLCGQVGSAMVSEPVWQAAMPDEPLRVWRDSMAPCTLSSWLAAGGYAAWQQQVLFNSLTTWLQRHVEAVFADGARPVCVVRGLSAMIDGGASPSSLWIRWMQQHSALNRVNGWLPAGSSSLSSPLPECVLPLLPEGGGLTPPQRACRYGLGLFVIAATVALCSSAWNNRQLVQRIAFDINDYQRIAMDDYAPKAAAVEVLRQDAAGLDNYARNGVPLRLGLGLYQGGRLQRPLLEAIRAWVPPPPPPAPVAEKAPETVRLDSLSLFDTGKAVLKPGSLKLLVNALVDIKARPGWLIVVAGHTDSTGEAQANQQLSLKRAEALRDWMLQTSDVSPTCFAVQGFGASRPIATNATPAGRALNRRVEISLVPQANACLAADHPQTSSQDDDITANPE</sequence>
<dbReference type="InterPro" id="IPR036737">
    <property type="entry name" value="OmpA-like_sf"/>
</dbReference>
<protein>
    <submittedName>
        <fullName evidence="6">OmpA family protein</fullName>
    </submittedName>
</protein>
<keyword evidence="4" id="KW-0812">Transmembrane</keyword>
<dbReference type="CDD" id="cd07185">
    <property type="entry name" value="OmpA_C-like"/>
    <property type="match status" value="1"/>
</dbReference>
<comment type="caution">
    <text evidence="6">The sequence shown here is derived from an EMBL/GenBank/DDBJ whole genome shotgun (WGS) entry which is preliminary data.</text>
</comment>
<keyword evidence="4" id="KW-1133">Transmembrane helix</keyword>
<dbReference type="PANTHER" id="PTHR30329:SF20">
    <property type="entry name" value="EXPORTED PROTEIN"/>
    <property type="match status" value="1"/>
</dbReference>
<dbReference type="PRINTS" id="PR01021">
    <property type="entry name" value="OMPADOMAIN"/>
</dbReference>
<dbReference type="RefSeq" id="WP_369896220.1">
    <property type="nucleotide sequence ID" value="NZ_JBGFFX010000011.1"/>
</dbReference>
<evidence type="ECO:0000313" key="7">
    <source>
        <dbReference type="Proteomes" id="UP001565243"/>
    </source>
</evidence>
<reference evidence="6 7" key="1">
    <citation type="submission" date="2024-07" db="EMBL/GenBank/DDBJ databases">
        <authorList>
            <person name="Hebao G."/>
        </authorList>
    </citation>
    <scope>NUCLEOTIDE SEQUENCE [LARGE SCALE GENOMIC DNA]</scope>
    <source>
        <strain evidence="6 7">ACCC 02193</strain>
    </source>
</reference>
<name>A0ABV4EB40_9GAMM</name>
<keyword evidence="7" id="KW-1185">Reference proteome</keyword>
<dbReference type="Gene3D" id="3.30.1330.60">
    <property type="entry name" value="OmpA-like domain"/>
    <property type="match status" value="1"/>
</dbReference>
<dbReference type="InterPro" id="IPR006664">
    <property type="entry name" value="OMP_bac"/>
</dbReference>
<organism evidence="6 7">
    <name type="scientific">Erwinia aeris</name>
    <dbReference type="NCBI Taxonomy" id="3239803"/>
    <lineage>
        <taxon>Bacteria</taxon>
        <taxon>Pseudomonadati</taxon>
        <taxon>Pseudomonadota</taxon>
        <taxon>Gammaproteobacteria</taxon>
        <taxon>Enterobacterales</taxon>
        <taxon>Erwiniaceae</taxon>
        <taxon>Erwinia</taxon>
    </lineage>
</organism>
<dbReference type="Pfam" id="PF00691">
    <property type="entry name" value="OmpA"/>
    <property type="match status" value="1"/>
</dbReference>
<evidence type="ECO:0000259" key="5">
    <source>
        <dbReference type="PROSITE" id="PS51123"/>
    </source>
</evidence>
<evidence type="ECO:0000256" key="1">
    <source>
        <dbReference type="ARBA" id="ARBA00004442"/>
    </source>
</evidence>
<dbReference type="PROSITE" id="PS51123">
    <property type="entry name" value="OMPA_2"/>
    <property type="match status" value="1"/>
</dbReference>
<feature type="domain" description="OmpA-like" evidence="5">
    <location>
        <begin position="419"/>
        <end position="537"/>
    </location>
</feature>
<dbReference type="Proteomes" id="UP001565243">
    <property type="component" value="Unassembled WGS sequence"/>
</dbReference>
<evidence type="ECO:0000313" key="6">
    <source>
        <dbReference type="EMBL" id="MEY8772070.1"/>
    </source>
</evidence>
<proteinExistence type="predicted"/>
<dbReference type="EMBL" id="JBGFFX010000011">
    <property type="protein sequence ID" value="MEY8772070.1"/>
    <property type="molecule type" value="Genomic_DNA"/>
</dbReference>
<evidence type="ECO:0000256" key="4">
    <source>
        <dbReference type="SAM" id="Phobius"/>
    </source>
</evidence>
<dbReference type="InterPro" id="IPR050330">
    <property type="entry name" value="Bact_OuterMem_StrucFunc"/>
</dbReference>
<comment type="subcellular location">
    <subcellularLocation>
        <location evidence="1">Cell outer membrane</location>
    </subcellularLocation>
</comment>
<dbReference type="PANTHER" id="PTHR30329">
    <property type="entry name" value="STATOR ELEMENT OF FLAGELLAR MOTOR COMPLEX"/>
    <property type="match status" value="1"/>
</dbReference>
<evidence type="ECO:0000256" key="3">
    <source>
        <dbReference type="PROSITE-ProRule" id="PRU00473"/>
    </source>
</evidence>